<evidence type="ECO:0000313" key="15">
    <source>
        <dbReference type="Proteomes" id="UP000193928"/>
    </source>
</evidence>
<dbReference type="SUPFAM" id="SSF55874">
    <property type="entry name" value="ATPase domain of HSP90 chaperone/DNA topoisomerase II/histidine kinase"/>
    <property type="match status" value="1"/>
</dbReference>
<dbReference type="PRINTS" id="PR00344">
    <property type="entry name" value="BCTRLSENSOR"/>
</dbReference>
<dbReference type="GO" id="GO:0000155">
    <property type="term" value="F:phosphorelay sensor kinase activity"/>
    <property type="evidence" value="ECO:0007669"/>
    <property type="project" value="InterPro"/>
</dbReference>
<dbReference type="InterPro" id="IPR036097">
    <property type="entry name" value="HisK_dim/P_sf"/>
</dbReference>
<evidence type="ECO:0000256" key="2">
    <source>
        <dbReference type="ARBA" id="ARBA00004236"/>
    </source>
</evidence>
<dbReference type="SMART" id="SM00387">
    <property type="entry name" value="HATPase_c"/>
    <property type="match status" value="1"/>
</dbReference>
<sequence length="459" mass="48714">MRASVRTRSAFAAALVMAVCLAIAGGVLLLVLYRSLEFSAQHAGAARAQQISAQLRNATPRELDPSLLATDSQIGAVQIVDNTGRVLAASAGAPQSPLATPSLDAGQARNLGRVKGPQESYKYWLWAQTTTVADGTITILVGADRKPVESVVKKVAALLAVGSPVIVALVVVGTYRLVGAALGPVESIRAQVASISSTDLAKRVPVARTRDEIAQLAITMNAMLARLEHGRAAQQRLASDASHELRSPLTTITTALEMAAGRPELMDDELINESLLPEARRMHQLIENLLLLARSDEDALDLHRDDVDIDDLLLAEANRLRALGSVRIVTHIKACRTVGDRAALAQVIRNLVDNAARHAASSVFLDCYHDAALAVITIADDGPGIPTEQRARIFERFVRLDPTRSRASGGPGLGLSIVAEVVRSHHGAVTVADTAQGGARFTLTLPLPQHDSDATIKAQ</sequence>
<organism evidence="14 15">
    <name type="scientific">Mycobacterium gordonae</name>
    <dbReference type="NCBI Taxonomy" id="1778"/>
    <lineage>
        <taxon>Bacteria</taxon>
        <taxon>Bacillati</taxon>
        <taxon>Actinomycetota</taxon>
        <taxon>Actinomycetes</taxon>
        <taxon>Mycobacteriales</taxon>
        <taxon>Mycobacteriaceae</taxon>
        <taxon>Mycobacterium</taxon>
    </lineage>
</organism>
<dbReference type="InterPro" id="IPR003594">
    <property type="entry name" value="HATPase_dom"/>
</dbReference>
<keyword evidence="10 11" id="KW-0472">Membrane</keyword>
<dbReference type="AlphaFoldDB" id="A0A1X1W0N0"/>
<evidence type="ECO:0000256" key="9">
    <source>
        <dbReference type="ARBA" id="ARBA00023012"/>
    </source>
</evidence>
<dbReference type="GO" id="GO:0005886">
    <property type="term" value="C:plasma membrane"/>
    <property type="evidence" value="ECO:0007669"/>
    <property type="project" value="UniProtKB-SubCell"/>
</dbReference>
<comment type="subcellular location">
    <subcellularLocation>
        <location evidence="2">Cell membrane</location>
    </subcellularLocation>
</comment>
<keyword evidence="15" id="KW-1185">Reference proteome</keyword>
<proteinExistence type="predicted"/>
<comment type="caution">
    <text evidence="14">The sequence shown here is derived from an EMBL/GenBank/DDBJ whole genome shotgun (WGS) entry which is preliminary data.</text>
</comment>
<feature type="transmembrane region" description="Helical" evidence="11">
    <location>
        <begin position="12"/>
        <end position="33"/>
    </location>
</feature>
<evidence type="ECO:0000256" key="10">
    <source>
        <dbReference type="ARBA" id="ARBA00023136"/>
    </source>
</evidence>
<evidence type="ECO:0000313" key="14">
    <source>
        <dbReference type="EMBL" id="ORV78780.1"/>
    </source>
</evidence>
<dbReference type="PANTHER" id="PTHR45436">
    <property type="entry name" value="SENSOR HISTIDINE KINASE YKOH"/>
    <property type="match status" value="1"/>
</dbReference>
<dbReference type="CDD" id="cd00075">
    <property type="entry name" value="HATPase"/>
    <property type="match status" value="1"/>
</dbReference>
<dbReference type="Pfam" id="PF02518">
    <property type="entry name" value="HATPase_c"/>
    <property type="match status" value="1"/>
</dbReference>
<dbReference type="EC" id="2.7.13.3" evidence="3"/>
<dbReference type="Gene3D" id="1.10.287.130">
    <property type="match status" value="1"/>
</dbReference>
<dbReference type="InterPro" id="IPR036890">
    <property type="entry name" value="HATPase_C_sf"/>
</dbReference>
<reference evidence="14 15" key="1">
    <citation type="submission" date="2016-01" db="EMBL/GenBank/DDBJ databases">
        <title>The new phylogeny of the genus Mycobacterium.</title>
        <authorList>
            <person name="Tarcisio F."/>
            <person name="Conor M."/>
            <person name="Antonella G."/>
            <person name="Elisabetta G."/>
            <person name="Giulia F.S."/>
            <person name="Sara T."/>
            <person name="Anna F."/>
            <person name="Clotilde B."/>
            <person name="Roberto B."/>
            <person name="Veronica D.S."/>
            <person name="Fabio R."/>
            <person name="Monica P."/>
            <person name="Olivier J."/>
            <person name="Enrico T."/>
            <person name="Nicola S."/>
        </authorList>
    </citation>
    <scope>NUCLEOTIDE SEQUENCE [LARGE SCALE GENOMIC DNA]</scope>
    <source>
        <strain evidence="14 15">DSM 44160</strain>
    </source>
</reference>
<evidence type="ECO:0000259" key="13">
    <source>
        <dbReference type="PROSITE" id="PS50885"/>
    </source>
</evidence>
<keyword evidence="4" id="KW-0597">Phosphoprotein</keyword>
<dbReference type="CDD" id="cd06225">
    <property type="entry name" value="HAMP"/>
    <property type="match status" value="1"/>
</dbReference>
<dbReference type="SMART" id="SM00304">
    <property type="entry name" value="HAMP"/>
    <property type="match status" value="1"/>
</dbReference>
<dbReference type="CDD" id="cd00082">
    <property type="entry name" value="HisKA"/>
    <property type="match status" value="1"/>
</dbReference>
<feature type="transmembrane region" description="Helical" evidence="11">
    <location>
        <begin position="155"/>
        <end position="178"/>
    </location>
</feature>
<dbReference type="InterPro" id="IPR003661">
    <property type="entry name" value="HisK_dim/P_dom"/>
</dbReference>
<dbReference type="Gene3D" id="6.10.340.10">
    <property type="match status" value="1"/>
</dbReference>
<feature type="domain" description="Histidine kinase" evidence="12">
    <location>
        <begin position="240"/>
        <end position="449"/>
    </location>
</feature>
<evidence type="ECO:0000256" key="6">
    <source>
        <dbReference type="ARBA" id="ARBA00022692"/>
    </source>
</evidence>
<protein>
    <recommendedName>
        <fullName evidence="3">histidine kinase</fullName>
        <ecNumber evidence="3">2.7.13.3</ecNumber>
    </recommendedName>
</protein>
<dbReference type="Proteomes" id="UP000193928">
    <property type="component" value="Unassembled WGS sequence"/>
</dbReference>
<dbReference type="InterPro" id="IPR005467">
    <property type="entry name" value="His_kinase_dom"/>
</dbReference>
<dbReference type="SMART" id="SM00388">
    <property type="entry name" value="HisKA"/>
    <property type="match status" value="1"/>
</dbReference>
<comment type="catalytic activity">
    <reaction evidence="1">
        <text>ATP + protein L-histidine = ADP + protein N-phospho-L-histidine.</text>
        <dbReference type="EC" id="2.7.13.3"/>
    </reaction>
</comment>
<feature type="domain" description="HAMP" evidence="13">
    <location>
        <begin position="179"/>
        <end position="232"/>
    </location>
</feature>
<evidence type="ECO:0000256" key="11">
    <source>
        <dbReference type="SAM" id="Phobius"/>
    </source>
</evidence>
<accession>A0A1X1W0N0</accession>
<dbReference type="EMBL" id="LQOY01000152">
    <property type="protein sequence ID" value="ORV78780.1"/>
    <property type="molecule type" value="Genomic_DNA"/>
</dbReference>
<dbReference type="Gene3D" id="3.30.565.10">
    <property type="entry name" value="Histidine kinase-like ATPase, C-terminal domain"/>
    <property type="match status" value="1"/>
</dbReference>
<evidence type="ECO:0000256" key="8">
    <source>
        <dbReference type="ARBA" id="ARBA00022989"/>
    </source>
</evidence>
<dbReference type="PROSITE" id="PS50885">
    <property type="entry name" value="HAMP"/>
    <property type="match status" value="1"/>
</dbReference>
<evidence type="ECO:0000259" key="12">
    <source>
        <dbReference type="PROSITE" id="PS50109"/>
    </source>
</evidence>
<dbReference type="InterPro" id="IPR003660">
    <property type="entry name" value="HAMP_dom"/>
</dbReference>
<keyword evidence="8 11" id="KW-1133">Transmembrane helix</keyword>
<name>A0A1X1W0N0_MYCGO</name>
<keyword evidence="5" id="KW-0808">Transferase</keyword>
<dbReference type="SUPFAM" id="SSF47384">
    <property type="entry name" value="Homodimeric domain of signal transducing histidine kinase"/>
    <property type="match status" value="1"/>
</dbReference>
<gene>
    <name evidence="14" type="ORF">AWC08_31550</name>
</gene>
<dbReference type="SUPFAM" id="SSF158472">
    <property type="entry name" value="HAMP domain-like"/>
    <property type="match status" value="1"/>
</dbReference>
<keyword evidence="7" id="KW-0418">Kinase</keyword>
<evidence type="ECO:0000256" key="5">
    <source>
        <dbReference type="ARBA" id="ARBA00022679"/>
    </source>
</evidence>
<keyword evidence="9" id="KW-0902">Two-component regulatory system</keyword>
<evidence type="ECO:0000256" key="4">
    <source>
        <dbReference type="ARBA" id="ARBA00022553"/>
    </source>
</evidence>
<dbReference type="Pfam" id="PF00512">
    <property type="entry name" value="HisKA"/>
    <property type="match status" value="1"/>
</dbReference>
<evidence type="ECO:0000256" key="7">
    <source>
        <dbReference type="ARBA" id="ARBA00022777"/>
    </source>
</evidence>
<dbReference type="PANTHER" id="PTHR45436:SF5">
    <property type="entry name" value="SENSOR HISTIDINE KINASE TRCS"/>
    <property type="match status" value="1"/>
</dbReference>
<evidence type="ECO:0000256" key="1">
    <source>
        <dbReference type="ARBA" id="ARBA00000085"/>
    </source>
</evidence>
<keyword evidence="6 11" id="KW-0812">Transmembrane</keyword>
<evidence type="ECO:0000256" key="3">
    <source>
        <dbReference type="ARBA" id="ARBA00012438"/>
    </source>
</evidence>
<dbReference type="PROSITE" id="PS50109">
    <property type="entry name" value="HIS_KIN"/>
    <property type="match status" value="1"/>
</dbReference>
<dbReference type="InterPro" id="IPR004358">
    <property type="entry name" value="Sig_transdc_His_kin-like_C"/>
</dbReference>
<dbReference type="InterPro" id="IPR050428">
    <property type="entry name" value="TCS_sensor_his_kinase"/>
</dbReference>
<dbReference type="Pfam" id="PF00672">
    <property type="entry name" value="HAMP"/>
    <property type="match status" value="1"/>
</dbReference>